<comment type="caution">
    <text evidence="1">The sequence shown here is derived from an EMBL/GenBank/DDBJ whole genome shotgun (WGS) entry which is preliminary data.</text>
</comment>
<dbReference type="InterPro" id="IPR011009">
    <property type="entry name" value="Kinase-like_dom_sf"/>
</dbReference>
<dbReference type="PANTHER" id="PTHR39179:SF2">
    <property type="entry name" value="ENDOSPORE COAT-ASSOCIATED PROTEIN YUTH"/>
    <property type="match status" value="1"/>
</dbReference>
<name>A0A942UU07_9BACI</name>
<evidence type="ECO:0000313" key="1">
    <source>
        <dbReference type="EMBL" id="MBS4222894.1"/>
    </source>
</evidence>
<dbReference type="InterPro" id="IPR014254">
    <property type="entry name" value="Spore_coat_YutH"/>
</dbReference>
<gene>
    <name evidence="1" type="primary">yutH</name>
    <name evidence="1" type="ORF">KHA91_09095</name>
</gene>
<dbReference type="NCBIfam" id="TIGR02905">
    <property type="entry name" value="spore_yutH"/>
    <property type="match status" value="1"/>
</dbReference>
<dbReference type="RefSeq" id="WP_213097953.1">
    <property type="nucleotide sequence ID" value="NZ_JAGYPH010000002.1"/>
</dbReference>
<protein>
    <submittedName>
        <fullName evidence="1">Spore coat protein YutH</fullName>
    </submittedName>
</protein>
<reference evidence="1 2" key="1">
    <citation type="submission" date="2021-05" db="EMBL/GenBank/DDBJ databases">
        <title>Novel Bacillus species.</title>
        <authorList>
            <person name="Liu G."/>
        </authorList>
    </citation>
    <scope>NUCLEOTIDE SEQUENCE [LARGE SCALE GENOMIC DNA]</scope>
    <source>
        <strain evidence="1 2">FJAT-49682</strain>
    </source>
</reference>
<dbReference type="SUPFAM" id="SSF56112">
    <property type="entry name" value="Protein kinase-like (PK-like)"/>
    <property type="match status" value="1"/>
</dbReference>
<dbReference type="EMBL" id="JAGYPN010000002">
    <property type="protein sequence ID" value="MBS4222894.1"/>
    <property type="molecule type" value="Genomic_DNA"/>
</dbReference>
<proteinExistence type="predicted"/>
<organism evidence="1 2">
    <name type="scientific">Lederbergia citrea</name>
    <dbReference type="NCBI Taxonomy" id="2833581"/>
    <lineage>
        <taxon>Bacteria</taxon>
        <taxon>Bacillati</taxon>
        <taxon>Bacillota</taxon>
        <taxon>Bacilli</taxon>
        <taxon>Bacillales</taxon>
        <taxon>Bacillaceae</taxon>
        <taxon>Lederbergia</taxon>
    </lineage>
</organism>
<dbReference type="PANTHER" id="PTHR39179">
    <property type="entry name" value="SPORE COAT PROTEIN I"/>
    <property type="match status" value="1"/>
</dbReference>
<dbReference type="GO" id="GO:0042601">
    <property type="term" value="C:endospore-forming forespore"/>
    <property type="evidence" value="ECO:0007669"/>
    <property type="project" value="TreeGrafter"/>
</dbReference>
<dbReference type="InterPro" id="IPR047175">
    <property type="entry name" value="CotS-like"/>
</dbReference>
<dbReference type="AlphaFoldDB" id="A0A942UU07"/>
<accession>A0A942UU07</accession>
<keyword evidence="2" id="KW-1185">Reference proteome</keyword>
<keyword evidence="1" id="KW-0167">Capsid protein</keyword>
<sequence>MSVEVLEKYFGIKPEKSLNDGRAVRYVVNNSLYTIIPVTHMEQDALIELYEMSDHMAKYGDKRVSIFVPGIDQKYLVTHKDQDFCLLHNHNFPPSRNNNIGVKLAKFHERGKALQATITEANRMGEWKSLWVKRLEQMERVWGGLLREQSDEEFDRLFIKSFPYYLGLCENAIQYLTDTELDEAPHISDRGTICNLHFNNELWKSSMEIRNPFDWVFDHPSRDLAEWVRDCYFRNRRSFQPEVSKFLQGYESIAPLSSFSWRLLYARLLFPLHYFTCVEDYYITGSQWTKKQLEERLSRYIRDSKDYEMFLGNFYYIAYVDHKQLPVLDWLRN</sequence>
<keyword evidence="1" id="KW-0946">Virion</keyword>
<dbReference type="Proteomes" id="UP000676456">
    <property type="component" value="Unassembled WGS sequence"/>
</dbReference>
<evidence type="ECO:0000313" key="2">
    <source>
        <dbReference type="Proteomes" id="UP000676456"/>
    </source>
</evidence>
<dbReference type="Gene3D" id="3.90.1200.10">
    <property type="match status" value="1"/>
</dbReference>